<dbReference type="AlphaFoldDB" id="A0A1H9BAP4"/>
<gene>
    <name evidence="1" type="ORF">SAMN05216195_101409</name>
</gene>
<keyword evidence="2" id="KW-1185">Reference proteome</keyword>
<organism evidence="1 2">
    <name type="scientific">Lentzea flaviverrucosa</name>
    <dbReference type="NCBI Taxonomy" id="200379"/>
    <lineage>
        <taxon>Bacteria</taxon>
        <taxon>Bacillati</taxon>
        <taxon>Actinomycetota</taxon>
        <taxon>Actinomycetes</taxon>
        <taxon>Pseudonocardiales</taxon>
        <taxon>Pseudonocardiaceae</taxon>
        <taxon>Lentzea</taxon>
    </lineage>
</organism>
<evidence type="ECO:0000313" key="1">
    <source>
        <dbReference type="EMBL" id="SEP85328.1"/>
    </source>
</evidence>
<protein>
    <submittedName>
        <fullName evidence="1">Uncharacterized protein</fullName>
    </submittedName>
</protein>
<name>A0A1H9BAP4_9PSEU</name>
<evidence type="ECO:0000313" key="2">
    <source>
        <dbReference type="Proteomes" id="UP000199028"/>
    </source>
</evidence>
<dbReference type="EMBL" id="FOFT01000001">
    <property type="protein sequence ID" value="SEP85328.1"/>
    <property type="molecule type" value="Genomic_DNA"/>
</dbReference>
<sequence length="60" mass="6654">MSDAAGLFECFALAEGQRTGGREQQTHSDLEHSPSEVGKTLILVEVVHLNRRMRGRCDTL</sequence>
<proteinExistence type="predicted"/>
<dbReference type="Proteomes" id="UP000199028">
    <property type="component" value="Unassembled WGS sequence"/>
</dbReference>
<accession>A0A1H9BAP4</accession>
<reference evidence="2" key="1">
    <citation type="submission" date="2016-10" db="EMBL/GenBank/DDBJ databases">
        <authorList>
            <person name="Varghese N."/>
            <person name="Submissions S."/>
        </authorList>
    </citation>
    <scope>NUCLEOTIDE SEQUENCE [LARGE SCALE GENOMIC DNA]</scope>
    <source>
        <strain evidence="2">CGMCC 4.578</strain>
    </source>
</reference>